<gene>
    <name evidence="4" type="ORF">HannXRQ_Chr17g0533241</name>
    <name evidence="3" type="ORF">HanXRQr2_Chr17g0779431</name>
</gene>
<feature type="repeat" description="PPR" evidence="2">
    <location>
        <begin position="235"/>
        <end position="269"/>
    </location>
</feature>
<dbReference type="InterPro" id="IPR002885">
    <property type="entry name" value="PPR_rpt"/>
</dbReference>
<dbReference type="Pfam" id="PF12854">
    <property type="entry name" value="PPR_1"/>
    <property type="match status" value="1"/>
</dbReference>
<sequence>MSIHLVSRFLLTSSIRHKNPKFSFTTLAVDKYWIHLEENNDPNIEKTLTRVGAKLDTSCVKEVIKRCSSTSTNQSHISGLRFFIWAGTQREYKHTSYMYNIACKLFRINQNPNVIRDVIEAYGFDNCVLNVKSFKIVLNLCKEARLADEALWVLKKMNEFKCRPDTIAYNAVIRLYCETGRMDEALGLMEEMSLVNLYPDMVTFVSMVKGFCDLGRIEDASRLFKVVSQQGCSPNVVAYSVLLDGVCRVGNLEKGLDLLQEMENQGGVCAPTVVTYTTMIRHFCEKGRSMEALTVLDRMEACGCAPNRVTISTLINGLCQEDQVEEAYKVIDRLVAVGSVSKSECYSSLVVTLLRVNKFEEGEKVFRRMLISDLKPDGVACSELLKRLCLKEKRVLDAFVLYNEIAKLEFATSIDSEIYSMMMNGLCTGSHLLEASKLAKMMVQKRVQLKAPYVQNVVEYLTNAGETELVSHIYKANDG</sequence>
<dbReference type="PANTHER" id="PTHR45613">
    <property type="entry name" value="PENTATRICOPEPTIDE REPEAT-CONTAINING PROTEIN"/>
    <property type="match status" value="1"/>
</dbReference>
<feature type="repeat" description="PPR" evidence="2">
    <location>
        <begin position="272"/>
        <end position="306"/>
    </location>
</feature>
<dbReference type="PANTHER" id="PTHR45613:SF82">
    <property type="entry name" value="PENTACOTRIPEPTIDE-REPEAT REGION OF PRORP DOMAIN-CONTAINING PROTEIN"/>
    <property type="match status" value="1"/>
</dbReference>
<evidence type="ECO:0000313" key="3">
    <source>
        <dbReference type="EMBL" id="KAF5753375.1"/>
    </source>
</evidence>
<dbReference type="NCBIfam" id="TIGR00756">
    <property type="entry name" value="PPR"/>
    <property type="match status" value="6"/>
</dbReference>
<dbReference type="SUPFAM" id="SSF48452">
    <property type="entry name" value="TPR-like"/>
    <property type="match status" value="1"/>
</dbReference>
<evidence type="ECO:0000313" key="4">
    <source>
        <dbReference type="EMBL" id="OTF84818.1"/>
    </source>
</evidence>
<keyword evidence="1" id="KW-0677">Repeat</keyword>
<evidence type="ECO:0000313" key="5">
    <source>
        <dbReference type="Proteomes" id="UP000215914"/>
    </source>
</evidence>
<reference evidence="4" key="2">
    <citation type="submission" date="2017-02" db="EMBL/GenBank/DDBJ databases">
        <title>Sunflower complete genome.</title>
        <authorList>
            <person name="Langlade N."/>
            <person name="Munos S."/>
        </authorList>
    </citation>
    <scope>NUCLEOTIDE SEQUENCE [LARGE SCALE GENOMIC DNA]</scope>
    <source>
        <tissue evidence="4">Leaves</tissue>
    </source>
</reference>
<dbReference type="OMA" id="FFIWAGT"/>
<dbReference type="InterPro" id="IPR011990">
    <property type="entry name" value="TPR-like_helical_dom_sf"/>
</dbReference>
<dbReference type="InParanoid" id="A0A251RKH3"/>
<dbReference type="OrthoDB" id="185373at2759"/>
<dbReference type="Pfam" id="PF13041">
    <property type="entry name" value="PPR_2"/>
    <property type="match status" value="2"/>
</dbReference>
<dbReference type="EMBL" id="CM007906">
    <property type="protein sequence ID" value="OTF84818.1"/>
    <property type="molecule type" value="Genomic_DNA"/>
</dbReference>
<feature type="repeat" description="PPR" evidence="2">
    <location>
        <begin position="342"/>
        <end position="376"/>
    </location>
</feature>
<feature type="repeat" description="PPR" evidence="2">
    <location>
        <begin position="200"/>
        <end position="234"/>
    </location>
</feature>
<dbReference type="Gramene" id="mRNA:HanXRQr2_Chr17g0779431">
    <property type="protein sequence ID" value="CDS:HanXRQr2_Chr17g0779431.1"/>
    <property type="gene ID" value="HanXRQr2_Chr17g0779431"/>
</dbReference>
<dbReference type="Proteomes" id="UP000215914">
    <property type="component" value="Chromosome 17"/>
</dbReference>
<feature type="repeat" description="PPR" evidence="2">
    <location>
        <begin position="415"/>
        <end position="449"/>
    </location>
</feature>
<protein>
    <submittedName>
        <fullName evidence="4">Putative tetratricopeptide repeat (TPR)-like superfamily protein</fullName>
    </submittedName>
    <submittedName>
        <fullName evidence="3">Tetratricopeptide-like helical domain superfamily</fullName>
    </submittedName>
</protein>
<dbReference type="FunCoup" id="A0A251RKH3">
    <property type="interactions" value="310"/>
</dbReference>
<dbReference type="Pfam" id="PF01535">
    <property type="entry name" value="PPR"/>
    <property type="match status" value="3"/>
</dbReference>
<keyword evidence="5" id="KW-1185">Reference proteome</keyword>
<dbReference type="EMBL" id="MNCJ02000332">
    <property type="protein sequence ID" value="KAF5753375.1"/>
    <property type="molecule type" value="Genomic_DNA"/>
</dbReference>
<reference evidence="3" key="3">
    <citation type="submission" date="2020-06" db="EMBL/GenBank/DDBJ databases">
        <title>Helianthus annuus Genome sequencing and assembly Release 2.</title>
        <authorList>
            <person name="Gouzy J."/>
            <person name="Langlade N."/>
            <person name="Munos S."/>
        </authorList>
    </citation>
    <scope>NUCLEOTIDE SEQUENCE</scope>
    <source>
        <tissue evidence="3">Leaves</tissue>
    </source>
</reference>
<evidence type="ECO:0000256" key="2">
    <source>
        <dbReference type="PROSITE-ProRule" id="PRU00708"/>
    </source>
</evidence>
<reference evidence="3 5" key="1">
    <citation type="journal article" date="2017" name="Nature">
        <title>The sunflower genome provides insights into oil metabolism, flowering and Asterid evolution.</title>
        <authorList>
            <person name="Badouin H."/>
            <person name="Gouzy J."/>
            <person name="Grassa C.J."/>
            <person name="Murat F."/>
            <person name="Staton S.E."/>
            <person name="Cottret L."/>
            <person name="Lelandais-Briere C."/>
            <person name="Owens G.L."/>
            <person name="Carrere S."/>
            <person name="Mayjonade B."/>
            <person name="Legrand L."/>
            <person name="Gill N."/>
            <person name="Kane N.C."/>
            <person name="Bowers J.E."/>
            <person name="Hubner S."/>
            <person name="Bellec A."/>
            <person name="Berard A."/>
            <person name="Berges H."/>
            <person name="Blanchet N."/>
            <person name="Boniface M.C."/>
            <person name="Brunel D."/>
            <person name="Catrice O."/>
            <person name="Chaidir N."/>
            <person name="Claudel C."/>
            <person name="Donnadieu C."/>
            <person name="Faraut T."/>
            <person name="Fievet G."/>
            <person name="Helmstetter N."/>
            <person name="King M."/>
            <person name="Knapp S.J."/>
            <person name="Lai Z."/>
            <person name="Le Paslier M.C."/>
            <person name="Lippi Y."/>
            <person name="Lorenzon L."/>
            <person name="Mandel J.R."/>
            <person name="Marage G."/>
            <person name="Marchand G."/>
            <person name="Marquand E."/>
            <person name="Bret-Mestries E."/>
            <person name="Morien E."/>
            <person name="Nambeesan S."/>
            <person name="Nguyen T."/>
            <person name="Pegot-Espagnet P."/>
            <person name="Pouilly N."/>
            <person name="Raftis F."/>
            <person name="Sallet E."/>
            <person name="Schiex T."/>
            <person name="Thomas J."/>
            <person name="Vandecasteele C."/>
            <person name="Vares D."/>
            <person name="Vear F."/>
            <person name="Vautrin S."/>
            <person name="Crespi M."/>
            <person name="Mangin B."/>
            <person name="Burke J.M."/>
            <person name="Salse J."/>
            <person name="Munos S."/>
            <person name="Vincourt P."/>
            <person name="Rieseberg L.H."/>
            <person name="Langlade N.B."/>
        </authorList>
    </citation>
    <scope>NUCLEOTIDE SEQUENCE [LARGE SCALE GENOMIC DNA]</scope>
    <source>
        <strain evidence="5">cv. SF193</strain>
        <tissue evidence="3">Leaves</tissue>
    </source>
</reference>
<dbReference type="Gene3D" id="1.25.40.10">
    <property type="entry name" value="Tetratricopeptide repeat domain"/>
    <property type="match status" value="4"/>
</dbReference>
<feature type="repeat" description="PPR" evidence="2">
    <location>
        <begin position="130"/>
        <end position="164"/>
    </location>
</feature>
<evidence type="ECO:0000256" key="1">
    <source>
        <dbReference type="ARBA" id="ARBA00022737"/>
    </source>
</evidence>
<dbReference type="PROSITE" id="PS51375">
    <property type="entry name" value="PPR"/>
    <property type="match status" value="8"/>
</dbReference>
<feature type="repeat" description="PPR" evidence="2">
    <location>
        <begin position="165"/>
        <end position="199"/>
    </location>
</feature>
<feature type="repeat" description="PPR" evidence="2">
    <location>
        <begin position="307"/>
        <end position="341"/>
    </location>
</feature>
<proteinExistence type="predicted"/>
<dbReference type="AlphaFoldDB" id="A0A251RKH3"/>
<accession>A0A251RKH3</accession>
<name>A0A251RKH3_HELAN</name>
<organism evidence="4 5">
    <name type="scientific">Helianthus annuus</name>
    <name type="common">Common sunflower</name>
    <dbReference type="NCBI Taxonomy" id="4232"/>
    <lineage>
        <taxon>Eukaryota</taxon>
        <taxon>Viridiplantae</taxon>
        <taxon>Streptophyta</taxon>
        <taxon>Embryophyta</taxon>
        <taxon>Tracheophyta</taxon>
        <taxon>Spermatophyta</taxon>
        <taxon>Magnoliopsida</taxon>
        <taxon>eudicotyledons</taxon>
        <taxon>Gunneridae</taxon>
        <taxon>Pentapetalae</taxon>
        <taxon>asterids</taxon>
        <taxon>campanulids</taxon>
        <taxon>Asterales</taxon>
        <taxon>Asteraceae</taxon>
        <taxon>Asteroideae</taxon>
        <taxon>Heliantheae alliance</taxon>
        <taxon>Heliantheae</taxon>
        <taxon>Helianthus</taxon>
    </lineage>
</organism>